<dbReference type="InterPro" id="IPR005475">
    <property type="entry name" value="Transketolase-like_Pyr-bd"/>
</dbReference>
<feature type="binding site" evidence="15">
    <location>
        <position position="317"/>
    </location>
    <ligand>
        <name>thiamine diphosphate</name>
        <dbReference type="ChEBI" id="CHEBI:58937"/>
    </ligand>
</feature>
<feature type="domain" description="Transketolase-like pyrimidine-binding" evidence="19">
    <location>
        <begin position="481"/>
        <end position="652"/>
    </location>
</feature>
<dbReference type="FunFam" id="3.40.50.970:FF:000003">
    <property type="entry name" value="Transketolase"/>
    <property type="match status" value="1"/>
</dbReference>
<dbReference type="PROSITE" id="PS00802">
    <property type="entry name" value="TRANSKETOLASE_2"/>
    <property type="match status" value="1"/>
</dbReference>
<dbReference type="Pfam" id="PF00456">
    <property type="entry name" value="Transketolase_N"/>
    <property type="match status" value="1"/>
</dbReference>
<evidence type="ECO:0000256" key="18">
    <source>
        <dbReference type="SAM" id="MobiDB-lite"/>
    </source>
</evidence>
<comment type="cofactor">
    <cofactor evidence="16">
        <name>Mg(2+)</name>
        <dbReference type="ChEBI" id="CHEBI:18420"/>
    </cofactor>
    <text evidence="16">Binds 1 Mg(2+) ion per subunit. Can also utilize other divalent metal cations, such as Ca(2+), Mn(2+) and Co(2+).</text>
</comment>
<name>A0A848EFE8_9PROT</name>
<evidence type="ECO:0000256" key="3">
    <source>
        <dbReference type="ARBA" id="ARBA00007131"/>
    </source>
</evidence>
<keyword evidence="9 16" id="KW-0460">Magnesium</keyword>
<dbReference type="InterPro" id="IPR033247">
    <property type="entry name" value="Transketolase_fam"/>
</dbReference>
<dbReference type="CDD" id="cd02012">
    <property type="entry name" value="TPP_TK"/>
    <property type="match status" value="1"/>
</dbReference>
<organism evidence="20 21">
    <name type="scientific">Neoroseomonas marina</name>
    <dbReference type="NCBI Taxonomy" id="1232220"/>
    <lineage>
        <taxon>Bacteria</taxon>
        <taxon>Pseudomonadati</taxon>
        <taxon>Pseudomonadota</taxon>
        <taxon>Alphaproteobacteria</taxon>
        <taxon>Acetobacterales</taxon>
        <taxon>Acetobacteraceae</taxon>
        <taxon>Neoroseomonas</taxon>
    </lineage>
</organism>
<keyword evidence="6 20" id="KW-0808">Transferase</keyword>
<protein>
    <recommendedName>
        <fullName evidence="5 12">Transketolase</fullName>
        <ecNumber evidence="5 12">2.2.1.1</ecNumber>
    </recommendedName>
</protein>
<dbReference type="EC" id="2.2.1.1" evidence="5 12"/>
<comment type="catalytic activity">
    <reaction evidence="11">
        <text>D-sedoheptulose 7-phosphate + D-glyceraldehyde 3-phosphate = aldehydo-D-ribose 5-phosphate + D-xylulose 5-phosphate</text>
        <dbReference type="Rhea" id="RHEA:10508"/>
        <dbReference type="ChEBI" id="CHEBI:57483"/>
        <dbReference type="ChEBI" id="CHEBI:57737"/>
        <dbReference type="ChEBI" id="CHEBI:58273"/>
        <dbReference type="ChEBI" id="CHEBI:59776"/>
        <dbReference type="EC" id="2.2.1.1"/>
    </reaction>
</comment>
<feature type="binding site" evidence="15">
    <location>
        <position position="391"/>
    </location>
    <ligand>
        <name>thiamine diphosphate</name>
        <dbReference type="ChEBI" id="CHEBI:58937"/>
    </ligand>
</feature>
<feature type="site" description="Important for catalytic activity" evidence="17">
    <location>
        <position position="160"/>
    </location>
</feature>
<dbReference type="PROSITE" id="PS00801">
    <property type="entry name" value="TRANSKETOLASE_1"/>
    <property type="match status" value="1"/>
</dbReference>
<feature type="binding site" evidence="15">
    <location>
        <begin position="249"/>
        <end position="251"/>
    </location>
    <ligand>
        <name>thiamine diphosphate</name>
        <dbReference type="ChEBI" id="CHEBI:58937"/>
    </ligand>
</feature>
<evidence type="ECO:0000256" key="6">
    <source>
        <dbReference type="ARBA" id="ARBA00022679"/>
    </source>
</evidence>
<dbReference type="FunFam" id="3.40.50.970:FF:000004">
    <property type="entry name" value="Transketolase"/>
    <property type="match status" value="1"/>
</dbReference>
<evidence type="ECO:0000256" key="11">
    <source>
        <dbReference type="ARBA" id="ARBA00049473"/>
    </source>
</evidence>
<dbReference type="SUPFAM" id="SSF52922">
    <property type="entry name" value="TK C-terminal domain-like"/>
    <property type="match status" value="1"/>
</dbReference>
<feature type="binding site" evidence="14">
    <location>
        <position position="391"/>
    </location>
    <ligand>
        <name>substrate</name>
    </ligand>
</feature>
<keyword evidence="10 15" id="KW-0786">Thiamine pyrophosphate</keyword>
<feature type="binding site" evidence="16">
    <location>
        <position position="317"/>
    </location>
    <ligand>
        <name>Mg(2+)</name>
        <dbReference type="ChEBI" id="CHEBI:18420"/>
    </ligand>
</feature>
<evidence type="ECO:0000313" key="21">
    <source>
        <dbReference type="Proteomes" id="UP000548582"/>
    </source>
</evidence>
<dbReference type="CDD" id="cd07033">
    <property type="entry name" value="TPP_PYR_DXS_TK_like"/>
    <property type="match status" value="1"/>
</dbReference>
<evidence type="ECO:0000256" key="17">
    <source>
        <dbReference type="PIRSR" id="PIRSR605478-5"/>
    </source>
</evidence>
<feature type="binding site" evidence="14">
    <location>
        <position position="600"/>
    </location>
    <ligand>
        <name>substrate</name>
    </ligand>
</feature>
<proteinExistence type="inferred from homology"/>
<feature type="binding site" evidence="15">
    <location>
        <position position="564"/>
    </location>
    <ligand>
        <name>thiamine diphosphate</name>
        <dbReference type="ChEBI" id="CHEBI:58937"/>
    </ligand>
</feature>
<dbReference type="InterPro" id="IPR029061">
    <property type="entry name" value="THDP-binding"/>
</dbReference>
<comment type="subunit">
    <text evidence="4">Homodimer.</text>
</comment>
<reference evidence="20 21" key="1">
    <citation type="submission" date="2020-03" db="EMBL/GenBank/DDBJ databases">
        <authorList>
            <person name="Sun Q."/>
        </authorList>
    </citation>
    <scope>NUCLEOTIDE SEQUENCE [LARGE SCALE GENOMIC DNA]</scope>
    <source>
        <strain evidence="20 21">JC162</strain>
    </source>
</reference>
<feature type="site" description="Important for catalytic activity" evidence="17">
    <location>
        <position position="391"/>
    </location>
</feature>
<comment type="cofactor">
    <cofactor evidence="15">
        <name>thiamine diphosphate</name>
        <dbReference type="ChEBI" id="CHEBI:58937"/>
    </cofactor>
    <text evidence="15">Binds 1 thiamine pyrophosphate per subunit. During the reaction, the substrate forms a covalent intermediate with the cofactor.</text>
</comment>
<feature type="binding site" evidence="14">
    <location>
        <position position="596"/>
    </location>
    <ligand>
        <name>substrate</name>
    </ligand>
</feature>
<sequence>MRPRQVRNTARPAAAAPQAGGFRAIPGIPRHAVGPSHQRAAGPTRRHHPSRKAEPHPSTTCAANGPRPADRRPALQSRGGRAAPREVAPRPPRLYSGPAPSSSRRCLLLASIAPTPDASQNPALAAQAEILARPVTEARRLADAIRALAIDGVEAAKSGHPGMPMGMADVATVLFTKFLKYDAADPRWADRDRFVLSAGHGSMLLYSLLHLTGHAGMGIEELKRFRQLHSPAAGHPEFGEHPGIETTTGPLGQGIATAVGMALAERMLQARFGTSLVDHRTWVIASDGDLQEGVSHEAASLAGHYGLSKLCVLWDDNHISIDGDTALSFTDDTLKRFQAYGWATRRVDGHNPEELASAMAWATRNRKPTLIACRTIIGLGAPTKAGTAGSHGSPLGAAEAAAAKELLGWTAPAFTVPEDIKAAWEAAGRRSAGTRRSWLKRLAKHPQKADFDRAMAGKLPEAWHEALAALRAKHAEEKPKLATRVSSQKALEALVPSVPEMVGGSADLTGSNNTNVKGIPAIAPGNFAGRFVHWGVREHGMAAAMNGMALHGGIIPYSGTFLVFSDYMRPAIRLAALMHQRVIHVLTHDSIGLGEDGPTHQPVEHIASFRAMPNVFVFRPADAMETAECWELAVKRADGPSLLALSRQNLPALRSDAGENRCARGGYVLAEASAARKATLIATGSEVHLALAARDALEADGIPTAVVSLPCWEIFAAQDASYREQVLGTGLRVGIEAAIGFGWERWLGADGIFIGMGGFGASAPADELYKHFGITADAVTAAVKKRLA</sequence>
<evidence type="ECO:0000256" key="13">
    <source>
        <dbReference type="PIRSR" id="PIRSR605478-1"/>
    </source>
</evidence>
<dbReference type="GO" id="GO:0009052">
    <property type="term" value="P:pentose-phosphate shunt, non-oxidative branch"/>
    <property type="evidence" value="ECO:0007669"/>
    <property type="project" value="UniProtKB-ARBA"/>
</dbReference>
<comment type="cofactor">
    <cofactor evidence="2">
        <name>Co(2+)</name>
        <dbReference type="ChEBI" id="CHEBI:48828"/>
    </cofactor>
</comment>
<keyword evidence="8" id="KW-0106">Calcium</keyword>
<evidence type="ECO:0000259" key="19">
    <source>
        <dbReference type="SMART" id="SM00861"/>
    </source>
</evidence>
<evidence type="ECO:0000256" key="15">
    <source>
        <dbReference type="PIRSR" id="PIRSR605478-3"/>
    </source>
</evidence>
<dbReference type="Gene3D" id="3.40.50.970">
    <property type="match status" value="2"/>
</dbReference>
<dbReference type="AlphaFoldDB" id="A0A848EFE8"/>
<dbReference type="InterPro" id="IPR005474">
    <property type="entry name" value="Transketolase_N"/>
</dbReference>
<evidence type="ECO:0000256" key="8">
    <source>
        <dbReference type="ARBA" id="ARBA00022837"/>
    </source>
</evidence>
<feature type="binding site" evidence="14">
    <location>
        <position position="484"/>
    </location>
    <ligand>
        <name>substrate</name>
    </ligand>
</feature>
<evidence type="ECO:0000256" key="14">
    <source>
        <dbReference type="PIRSR" id="PIRSR605478-2"/>
    </source>
</evidence>
<dbReference type="NCBIfam" id="TIGR00232">
    <property type="entry name" value="tktlase_bact"/>
    <property type="match status" value="1"/>
</dbReference>
<dbReference type="InterPro" id="IPR005478">
    <property type="entry name" value="Transketolase_bac-like"/>
</dbReference>
<comment type="caution">
    <text evidence="20">The sequence shown here is derived from an EMBL/GenBank/DDBJ whole genome shotgun (WGS) entry which is preliminary data.</text>
</comment>
<evidence type="ECO:0000256" key="5">
    <source>
        <dbReference type="ARBA" id="ARBA00013152"/>
    </source>
</evidence>
<feature type="active site" description="Proton donor" evidence="13">
    <location>
        <position position="538"/>
    </location>
</feature>
<keyword evidence="21" id="KW-1185">Reference proteome</keyword>
<dbReference type="Pfam" id="PF02779">
    <property type="entry name" value="Transket_pyr"/>
    <property type="match status" value="1"/>
</dbReference>
<evidence type="ECO:0000256" key="4">
    <source>
        <dbReference type="ARBA" id="ARBA00011738"/>
    </source>
</evidence>
<evidence type="ECO:0000256" key="9">
    <source>
        <dbReference type="ARBA" id="ARBA00022842"/>
    </source>
</evidence>
<dbReference type="SMART" id="SM00861">
    <property type="entry name" value="Transket_pyr"/>
    <property type="match status" value="1"/>
</dbReference>
<evidence type="ECO:0000256" key="2">
    <source>
        <dbReference type="ARBA" id="ARBA00001941"/>
    </source>
</evidence>
<feature type="compositionally biased region" description="Low complexity" evidence="18">
    <location>
        <begin position="10"/>
        <end position="24"/>
    </location>
</feature>
<dbReference type="PANTHER" id="PTHR43522">
    <property type="entry name" value="TRANSKETOLASE"/>
    <property type="match status" value="1"/>
</dbReference>
<dbReference type="GO" id="GO:0005829">
    <property type="term" value="C:cytosol"/>
    <property type="evidence" value="ECO:0007669"/>
    <property type="project" value="TreeGrafter"/>
</dbReference>
<evidence type="ECO:0000313" key="20">
    <source>
        <dbReference type="EMBL" id="NMJ42782.1"/>
    </source>
</evidence>
<dbReference type="Proteomes" id="UP000548582">
    <property type="component" value="Unassembled WGS sequence"/>
</dbReference>
<dbReference type="InterPro" id="IPR020826">
    <property type="entry name" value="Transketolase_BS"/>
</dbReference>
<feature type="binding site" evidence="14">
    <location>
        <position position="160"/>
    </location>
    <ligand>
        <name>substrate</name>
    </ligand>
</feature>
<feature type="binding site" evidence="14">
    <location>
        <position position="588"/>
    </location>
    <ligand>
        <name>substrate</name>
    </ligand>
</feature>
<dbReference type="GO" id="GO:0004802">
    <property type="term" value="F:transketolase activity"/>
    <property type="evidence" value="ECO:0007669"/>
    <property type="project" value="UniProtKB-UniRule"/>
</dbReference>
<accession>A0A848EFE8</accession>
<dbReference type="Gene3D" id="3.40.50.920">
    <property type="match status" value="1"/>
</dbReference>
<feature type="binding site" evidence="15">
    <location>
        <position position="288"/>
    </location>
    <ligand>
        <name>thiamine diphosphate</name>
        <dbReference type="ChEBI" id="CHEBI:58937"/>
    </ligand>
</feature>
<dbReference type="FunFam" id="3.40.50.920:FF:000003">
    <property type="entry name" value="Transketolase"/>
    <property type="match status" value="1"/>
</dbReference>
<dbReference type="InterPro" id="IPR055152">
    <property type="entry name" value="Transketolase-like_C_2"/>
</dbReference>
<gene>
    <name evidence="20" type="primary">tkt</name>
    <name evidence="20" type="ORF">GWK16_16155</name>
</gene>
<dbReference type="InterPro" id="IPR049557">
    <property type="entry name" value="Transketolase_CS"/>
</dbReference>
<feature type="binding site" evidence="14">
    <location>
        <position position="511"/>
    </location>
    <ligand>
        <name>substrate</name>
    </ligand>
</feature>
<dbReference type="EMBL" id="JABBKX010000005">
    <property type="protein sequence ID" value="NMJ42782.1"/>
    <property type="molecule type" value="Genomic_DNA"/>
</dbReference>
<comment type="cofactor">
    <cofactor evidence="1">
        <name>Ca(2+)</name>
        <dbReference type="ChEBI" id="CHEBI:29108"/>
    </cofactor>
</comment>
<dbReference type="PANTHER" id="PTHR43522:SF2">
    <property type="entry name" value="TRANSKETOLASE 1-RELATED"/>
    <property type="match status" value="1"/>
</dbReference>
<dbReference type="Pfam" id="PF22613">
    <property type="entry name" value="Transketolase_C_1"/>
    <property type="match status" value="1"/>
</dbReference>
<dbReference type="GO" id="GO:0046872">
    <property type="term" value="F:metal ion binding"/>
    <property type="evidence" value="ECO:0007669"/>
    <property type="project" value="UniProtKB-KW"/>
</dbReference>
<evidence type="ECO:0000256" key="16">
    <source>
        <dbReference type="PIRSR" id="PIRSR605478-4"/>
    </source>
</evidence>
<evidence type="ECO:0000256" key="10">
    <source>
        <dbReference type="ARBA" id="ARBA00023052"/>
    </source>
</evidence>
<feature type="region of interest" description="Disordered" evidence="18">
    <location>
        <begin position="1"/>
        <end position="102"/>
    </location>
</feature>
<keyword evidence="7 16" id="KW-0479">Metal-binding</keyword>
<feature type="binding site" evidence="16">
    <location>
        <position position="287"/>
    </location>
    <ligand>
        <name>Mg(2+)</name>
        <dbReference type="ChEBI" id="CHEBI:18420"/>
    </ligand>
</feature>
<comment type="similarity">
    <text evidence="3">Belongs to the transketolase family.</text>
</comment>
<feature type="binding site" evidence="14">
    <location>
        <position position="647"/>
    </location>
    <ligand>
        <name>substrate</name>
    </ligand>
</feature>
<feature type="binding site" evidence="15">
    <location>
        <position position="200"/>
    </location>
    <ligand>
        <name>thiamine diphosphate</name>
        <dbReference type="ChEBI" id="CHEBI:58937"/>
    </ligand>
</feature>
<dbReference type="SUPFAM" id="SSF52518">
    <property type="entry name" value="Thiamin diphosphate-binding fold (THDP-binding)"/>
    <property type="match status" value="2"/>
</dbReference>
<evidence type="ECO:0000256" key="1">
    <source>
        <dbReference type="ARBA" id="ARBA00001913"/>
    </source>
</evidence>
<dbReference type="InterPro" id="IPR009014">
    <property type="entry name" value="Transketo_C/PFOR_II"/>
</dbReference>
<feature type="binding site" evidence="16">
    <location>
        <position position="319"/>
    </location>
    <ligand>
        <name>Mg(2+)</name>
        <dbReference type="ChEBI" id="CHEBI:18420"/>
    </ligand>
</feature>
<evidence type="ECO:0000256" key="7">
    <source>
        <dbReference type="ARBA" id="ARBA00022723"/>
    </source>
</evidence>
<evidence type="ECO:0000256" key="12">
    <source>
        <dbReference type="NCBIfam" id="TIGR00232"/>
    </source>
</evidence>